<dbReference type="Pfam" id="PF01522">
    <property type="entry name" value="Polysacc_deac_1"/>
    <property type="match status" value="1"/>
</dbReference>
<evidence type="ECO:0000256" key="1">
    <source>
        <dbReference type="ARBA" id="ARBA00022723"/>
    </source>
</evidence>
<dbReference type="GO" id="GO:0005975">
    <property type="term" value="P:carbohydrate metabolic process"/>
    <property type="evidence" value="ECO:0007669"/>
    <property type="project" value="InterPro"/>
</dbReference>
<reference evidence="5" key="1">
    <citation type="submission" date="2017-02" db="EMBL/GenBank/DDBJ databases">
        <authorList>
            <person name="Varghese N."/>
            <person name="Submissions S."/>
        </authorList>
    </citation>
    <scope>NUCLEOTIDE SEQUENCE [LARGE SCALE GENOMIC DNA]</scope>
    <source>
        <strain evidence="5">DSM 15739</strain>
    </source>
</reference>
<accession>A0A1T4LJI8</accession>
<keyword evidence="1" id="KW-0479">Metal-binding</keyword>
<dbReference type="PANTHER" id="PTHR10587:SF133">
    <property type="entry name" value="CHITIN DEACETYLASE 1-RELATED"/>
    <property type="match status" value="1"/>
</dbReference>
<proteinExistence type="predicted"/>
<dbReference type="STRING" id="1121925.SAMN02746011_01098"/>
<evidence type="ECO:0000313" key="4">
    <source>
        <dbReference type="EMBL" id="SJZ54791.1"/>
    </source>
</evidence>
<evidence type="ECO:0000256" key="2">
    <source>
        <dbReference type="ARBA" id="ARBA00022801"/>
    </source>
</evidence>
<gene>
    <name evidence="4" type="ORF">SAMN02746011_01098</name>
</gene>
<dbReference type="GO" id="GO:0016020">
    <property type="term" value="C:membrane"/>
    <property type="evidence" value="ECO:0007669"/>
    <property type="project" value="TreeGrafter"/>
</dbReference>
<keyword evidence="2" id="KW-0378">Hydrolase</keyword>
<dbReference type="SUPFAM" id="SSF88713">
    <property type="entry name" value="Glycoside hydrolase/deacetylase"/>
    <property type="match status" value="1"/>
</dbReference>
<dbReference type="GO" id="GO:0016810">
    <property type="term" value="F:hydrolase activity, acting on carbon-nitrogen (but not peptide) bonds"/>
    <property type="evidence" value="ECO:0007669"/>
    <property type="project" value="InterPro"/>
</dbReference>
<dbReference type="Proteomes" id="UP000189941">
    <property type="component" value="Unassembled WGS sequence"/>
</dbReference>
<protein>
    <submittedName>
        <fullName evidence="4">Peptidoglycan/xylan/chitin deacetylase, PgdA/CDA1 family</fullName>
    </submittedName>
</protein>
<dbReference type="Gene3D" id="3.20.20.370">
    <property type="entry name" value="Glycoside hydrolase/deacetylase"/>
    <property type="match status" value="1"/>
</dbReference>
<evidence type="ECO:0000259" key="3">
    <source>
        <dbReference type="PROSITE" id="PS51677"/>
    </source>
</evidence>
<dbReference type="EMBL" id="FUWO01000008">
    <property type="protein sequence ID" value="SJZ54791.1"/>
    <property type="molecule type" value="Genomic_DNA"/>
</dbReference>
<dbReference type="PROSITE" id="PS51677">
    <property type="entry name" value="NODB"/>
    <property type="match status" value="1"/>
</dbReference>
<sequence length="181" mass="21027">MKKLAITFDDGPNEYTNEILDILSQFEVKATFFIWAELEAQHQAVMTRMVEEGHQLGNHTFTHPDLTKLTADEVRVEVEKADEVIKRYTDKIPHLLRPPYGYVNEEVEKIIDKKIVLWTADSKDWSKIEAPEIIQNVQKNVTNNDILLLHCFEQTVIALPEILTDLTEKKYQFETVDDILS</sequence>
<organism evidence="4 5">
    <name type="scientific">Globicatella sulfidifaciens DSM 15739</name>
    <dbReference type="NCBI Taxonomy" id="1121925"/>
    <lineage>
        <taxon>Bacteria</taxon>
        <taxon>Bacillati</taxon>
        <taxon>Bacillota</taxon>
        <taxon>Bacilli</taxon>
        <taxon>Lactobacillales</taxon>
        <taxon>Aerococcaceae</taxon>
        <taxon>Globicatella</taxon>
    </lineage>
</organism>
<dbReference type="GO" id="GO:0046872">
    <property type="term" value="F:metal ion binding"/>
    <property type="evidence" value="ECO:0007669"/>
    <property type="project" value="UniProtKB-KW"/>
</dbReference>
<dbReference type="PANTHER" id="PTHR10587">
    <property type="entry name" value="GLYCOSYL TRANSFERASE-RELATED"/>
    <property type="match status" value="1"/>
</dbReference>
<keyword evidence="5" id="KW-1185">Reference proteome</keyword>
<dbReference type="CDD" id="cd10917">
    <property type="entry name" value="CE4_NodB_like_6s_7s"/>
    <property type="match status" value="1"/>
</dbReference>
<dbReference type="InterPro" id="IPR002509">
    <property type="entry name" value="NODB_dom"/>
</dbReference>
<dbReference type="OrthoDB" id="9812065at2"/>
<dbReference type="RefSeq" id="WP_078755854.1">
    <property type="nucleotide sequence ID" value="NZ_FUWO01000008.1"/>
</dbReference>
<name>A0A1T4LJI8_9LACT</name>
<dbReference type="InterPro" id="IPR011330">
    <property type="entry name" value="Glyco_hydro/deAcase_b/a-brl"/>
</dbReference>
<evidence type="ECO:0000313" key="5">
    <source>
        <dbReference type="Proteomes" id="UP000189941"/>
    </source>
</evidence>
<feature type="domain" description="NodB homology" evidence="3">
    <location>
        <begin position="2"/>
        <end position="174"/>
    </location>
</feature>
<dbReference type="InterPro" id="IPR050248">
    <property type="entry name" value="Polysacc_deacetylase_ArnD"/>
</dbReference>
<dbReference type="AlphaFoldDB" id="A0A1T4LJI8"/>